<reference evidence="5 6" key="1">
    <citation type="submission" date="2020-04" db="EMBL/GenBank/DDBJ databases">
        <title>Draft genome of Pyxidicoccus fallax type strain.</title>
        <authorList>
            <person name="Whitworth D.E."/>
        </authorList>
    </citation>
    <scope>NUCLEOTIDE SEQUENCE [LARGE SCALE GENOMIC DNA]</scope>
    <source>
        <strain evidence="5 6">DSM 14698</strain>
    </source>
</reference>
<dbReference type="Pfam" id="PF12833">
    <property type="entry name" value="HTH_18"/>
    <property type="match status" value="1"/>
</dbReference>
<dbReference type="AlphaFoldDB" id="A0A848L844"/>
<keyword evidence="1" id="KW-0805">Transcription regulation</keyword>
<name>A0A848L844_9BACT</name>
<keyword evidence="3" id="KW-0804">Transcription</keyword>
<dbReference type="Gene3D" id="1.10.10.60">
    <property type="entry name" value="Homeodomain-like"/>
    <property type="match status" value="1"/>
</dbReference>
<accession>A0A848L844</accession>
<evidence type="ECO:0000259" key="4">
    <source>
        <dbReference type="PROSITE" id="PS01124"/>
    </source>
</evidence>
<evidence type="ECO:0000256" key="1">
    <source>
        <dbReference type="ARBA" id="ARBA00023015"/>
    </source>
</evidence>
<gene>
    <name evidence="5" type="ORF">HG543_07910</name>
</gene>
<dbReference type="GO" id="GO:0043565">
    <property type="term" value="F:sequence-specific DNA binding"/>
    <property type="evidence" value="ECO:0007669"/>
    <property type="project" value="InterPro"/>
</dbReference>
<evidence type="ECO:0000313" key="6">
    <source>
        <dbReference type="Proteomes" id="UP000518300"/>
    </source>
</evidence>
<proteinExistence type="predicted"/>
<keyword evidence="6" id="KW-1185">Reference proteome</keyword>
<dbReference type="PANTHER" id="PTHR46796">
    <property type="entry name" value="HTH-TYPE TRANSCRIPTIONAL ACTIVATOR RHAS-RELATED"/>
    <property type="match status" value="1"/>
</dbReference>
<dbReference type="PANTHER" id="PTHR46796:SF15">
    <property type="entry name" value="BLL1074 PROTEIN"/>
    <property type="match status" value="1"/>
</dbReference>
<evidence type="ECO:0000256" key="3">
    <source>
        <dbReference type="ARBA" id="ARBA00023163"/>
    </source>
</evidence>
<dbReference type="InterPro" id="IPR050204">
    <property type="entry name" value="AraC_XylS_family_regulators"/>
</dbReference>
<organism evidence="5 6">
    <name type="scientific">Pyxidicoccus fallax</name>
    <dbReference type="NCBI Taxonomy" id="394095"/>
    <lineage>
        <taxon>Bacteria</taxon>
        <taxon>Pseudomonadati</taxon>
        <taxon>Myxococcota</taxon>
        <taxon>Myxococcia</taxon>
        <taxon>Myxococcales</taxon>
        <taxon>Cystobacterineae</taxon>
        <taxon>Myxococcaceae</taxon>
        <taxon>Pyxidicoccus</taxon>
    </lineage>
</organism>
<dbReference type="InterPro" id="IPR009057">
    <property type="entry name" value="Homeodomain-like_sf"/>
</dbReference>
<dbReference type="InterPro" id="IPR018060">
    <property type="entry name" value="HTH_AraC"/>
</dbReference>
<sequence>MHVPRAQTVRHASPEGSWELVLGAPDPRLRRYVLDTYIGYHEQAPGPVRRRELPSPKAVLIFDFGPPLRILDSRAPDDPGRAARHEPGFAAGLDDTFSITETPGVMSGLQVYFTPIGARLFFGMPMRLLARRVVGLGDVLGVEGLRLRERLLHTPSWEARFALLDHFILRRIHEARAISDCVTWAWQRILASGGGVEIGALADELGYSQKHLITLFNEDLGLPPKLLARLVRFDRVIQALKTSAGRSWASLALEHGYFDQAHLIRDFRQFTGSPPGEYLRRQLPGMGGTRGD</sequence>
<protein>
    <submittedName>
        <fullName evidence="5">AraC family transcriptional regulator</fullName>
    </submittedName>
</protein>
<feature type="domain" description="HTH araC/xylS-type" evidence="4">
    <location>
        <begin position="179"/>
        <end position="281"/>
    </location>
</feature>
<dbReference type="GO" id="GO:0003700">
    <property type="term" value="F:DNA-binding transcription factor activity"/>
    <property type="evidence" value="ECO:0007669"/>
    <property type="project" value="InterPro"/>
</dbReference>
<dbReference type="EMBL" id="JABBJJ010000025">
    <property type="protein sequence ID" value="NMO14784.1"/>
    <property type="molecule type" value="Genomic_DNA"/>
</dbReference>
<dbReference type="Proteomes" id="UP000518300">
    <property type="component" value="Unassembled WGS sequence"/>
</dbReference>
<comment type="caution">
    <text evidence="5">The sequence shown here is derived from an EMBL/GenBank/DDBJ whole genome shotgun (WGS) entry which is preliminary data.</text>
</comment>
<dbReference type="SUPFAM" id="SSF46689">
    <property type="entry name" value="Homeodomain-like"/>
    <property type="match status" value="1"/>
</dbReference>
<keyword evidence="2" id="KW-0238">DNA-binding</keyword>
<dbReference type="SMART" id="SM00342">
    <property type="entry name" value="HTH_ARAC"/>
    <property type="match status" value="1"/>
</dbReference>
<dbReference type="InterPro" id="IPR046532">
    <property type="entry name" value="DUF6597"/>
</dbReference>
<evidence type="ECO:0000313" key="5">
    <source>
        <dbReference type="EMBL" id="NMO14784.1"/>
    </source>
</evidence>
<dbReference type="RefSeq" id="WP_169344079.1">
    <property type="nucleotide sequence ID" value="NZ_JABBJJ010000025.1"/>
</dbReference>
<evidence type="ECO:0000256" key="2">
    <source>
        <dbReference type="ARBA" id="ARBA00023125"/>
    </source>
</evidence>
<dbReference type="Pfam" id="PF20240">
    <property type="entry name" value="DUF6597"/>
    <property type="match status" value="1"/>
</dbReference>
<dbReference type="PROSITE" id="PS01124">
    <property type="entry name" value="HTH_ARAC_FAMILY_2"/>
    <property type="match status" value="1"/>
</dbReference>